<proteinExistence type="predicted"/>
<dbReference type="PANTHER" id="PTHR33420:SF10">
    <property type="entry name" value="FIMBRIAE MAJOR SUBUNIT"/>
    <property type="match status" value="1"/>
</dbReference>
<gene>
    <name evidence="3" type="ORF">RFH51_13840</name>
</gene>
<dbReference type="GO" id="GO:0043709">
    <property type="term" value="P:cell adhesion involved in single-species biofilm formation"/>
    <property type="evidence" value="ECO:0007669"/>
    <property type="project" value="TreeGrafter"/>
</dbReference>
<dbReference type="InterPro" id="IPR008966">
    <property type="entry name" value="Adhesion_dom_sf"/>
</dbReference>
<dbReference type="SUPFAM" id="SSF49401">
    <property type="entry name" value="Bacterial adhesins"/>
    <property type="match status" value="1"/>
</dbReference>
<sequence>MRLIHNYFSILAFSLVLPTFAHAAPQVTFQGEVTSQTCKAVINGESEGTVLLPTVPVSELDTAGKTAGLTPFTISVSGCTVSTTSELKIGTKFLGHNVTSTGNLGNVATTNAAQNVSIQLTADANGSTPVTLNGVTTVQGLVLPINQSAASHQFAARYYAEDIATPGAITAVAEYTLSYP</sequence>
<dbReference type="RefSeq" id="WP_277090195.1">
    <property type="nucleotide sequence ID" value="NZ_JAKVJG010000002.1"/>
</dbReference>
<name>A0AAW8JMQ6_9GAMM</name>
<dbReference type="Gene3D" id="2.60.40.1090">
    <property type="entry name" value="Fimbrial-type adhesion domain"/>
    <property type="match status" value="1"/>
</dbReference>
<dbReference type="Proteomes" id="UP001243195">
    <property type="component" value="Unassembled WGS sequence"/>
</dbReference>
<organism evidence="3 4">
    <name type="scientific">Acinetobacter gerneri</name>
    <dbReference type="NCBI Taxonomy" id="202952"/>
    <lineage>
        <taxon>Bacteria</taxon>
        <taxon>Pseudomonadati</taxon>
        <taxon>Pseudomonadota</taxon>
        <taxon>Gammaproteobacteria</taxon>
        <taxon>Moraxellales</taxon>
        <taxon>Moraxellaceae</taxon>
        <taxon>Acinetobacter</taxon>
    </lineage>
</organism>
<dbReference type="EMBL" id="JAVIDA010000021">
    <property type="protein sequence ID" value="MDQ9072538.1"/>
    <property type="molecule type" value="Genomic_DNA"/>
</dbReference>
<protein>
    <submittedName>
        <fullName evidence="3">Fimbrial protein</fullName>
    </submittedName>
</protein>
<dbReference type="Pfam" id="PF00419">
    <property type="entry name" value="Fimbrial"/>
    <property type="match status" value="1"/>
</dbReference>
<evidence type="ECO:0000259" key="2">
    <source>
        <dbReference type="Pfam" id="PF00419"/>
    </source>
</evidence>
<dbReference type="AlphaFoldDB" id="A0AAW8JMQ6"/>
<accession>A0AAW8JMQ6</accession>
<comment type="caution">
    <text evidence="3">The sequence shown here is derived from an EMBL/GenBank/DDBJ whole genome shotgun (WGS) entry which is preliminary data.</text>
</comment>
<dbReference type="InterPro" id="IPR036937">
    <property type="entry name" value="Adhesion_dom_fimbrial_sf"/>
</dbReference>
<dbReference type="InterPro" id="IPR000259">
    <property type="entry name" value="Adhesion_dom_fimbrial"/>
</dbReference>
<dbReference type="GO" id="GO:0009289">
    <property type="term" value="C:pilus"/>
    <property type="evidence" value="ECO:0007669"/>
    <property type="project" value="InterPro"/>
</dbReference>
<evidence type="ECO:0000256" key="1">
    <source>
        <dbReference type="SAM" id="SignalP"/>
    </source>
</evidence>
<reference evidence="3" key="1">
    <citation type="submission" date="2023-08" db="EMBL/GenBank/DDBJ databases">
        <title>Emergence of clinically-relevant ST2 carbapenem-resistant Acinetobacter baumannii strains in hospital sewages in Zhejiang, East of China.</title>
        <authorList>
            <person name="Kaichao C."/>
            <person name="Zhang R."/>
        </authorList>
    </citation>
    <scope>NUCLEOTIDE SEQUENCE</scope>
    <source>
        <strain evidence="3">M-SY-60</strain>
    </source>
</reference>
<feature type="chain" id="PRO_5043488355" evidence="1">
    <location>
        <begin position="24"/>
        <end position="180"/>
    </location>
</feature>
<evidence type="ECO:0000313" key="3">
    <source>
        <dbReference type="EMBL" id="MDQ9072538.1"/>
    </source>
</evidence>
<keyword evidence="1" id="KW-0732">Signal</keyword>
<feature type="domain" description="Fimbrial-type adhesion" evidence="2">
    <location>
        <begin position="28"/>
        <end position="179"/>
    </location>
</feature>
<evidence type="ECO:0000313" key="4">
    <source>
        <dbReference type="Proteomes" id="UP001243195"/>
    </source>
</evidence>
<feature type="signal peptide" evidence="1">
    <location>
        <begin position="1"/>
        <end position="23"/>
    </location>
</feature>
<dbReference type="PANTHER" id="PTHR33420">
    <property type="entry name" value="FIMBRIAL SUBUNIT ELFA-RELATED"/>
    <property type="match status" value="1"/>
</dbReference>
<dbReference type="InterPro" id="IPR050263">
    <property type="entry name" value="Bact_Fimbrial_Adh_Pro"/>
</dbReference>